<evidence type="ECO:0000259" key="2">
    <source>
        <dbReference type="Pfam" id="PF17482"/>
    </source>
</evidence>
<dbReference type="PANTHER" id="PTHR35861">
    <property type="match status" value="1"/>
</dbReference>
<evidence type="ECO:0000313" key="3">
    <source>
        <dbReference type="EMBL" id="SEP64113.1"/>
    </source>
</evidence>
<protein>
    <recommendedName>
        <fullName evidence="2">Tail sheath protein C-terminal domain-containing protein</fullName>
    </recommendedName>
</protein>
<dbReference type="PANTHER" id="PTHR35861:SF1">
    <property type="entry name" value="PHAGE TAIL SHEATH PROTEIN"/>
    <property type="match status" value="1"/>
</dbReference>
<name>A0A1H8ZIJ5_9GAMM</name>
<keyword evidence="4" id="KW-1185">Reference proteome</keyword>
<dbReference type="AlphaFoldDB" id="A0A1H8ZIJ5"/>
<organism evidence="3 4">
    <name type="scientific">Solimonas aquatica</name>
    <dbReference type="NCBI Taxonomy" id="489703"/>
    <lineage>
        <taxon>Bacteria</taxon>
        <taxon>Pseudomonadati</taxon>
        <taxon>Pseudomonadota</taxon>
        <taxon>Gammaproteobacteria</taxon>
        <taxon>Nevskiales</taxon>
        <taxon>Nevskiaceae</taxon>
        <taxon>Solimonas</taxon>
    </lineage>
</organism>
<feature type="domain" description="Tail sheath protein C-terminal" evidence="2">
    <location>
        <begin position="554"/>
        <end position="654"/>
    </location>
</feature>
<dbReference type="Gene3D" id="3.40.50.11780">
    <property type="match status" value="2"/>
</dbReference>
<reference evidence="3 4" key="1">
    <citation type="submission" date="2016-10" db="EMBL/GenBank/DDBJ databases">
        <authorList>
            <person name="de Groot N.N."/>
        </authorList>
    </citation>
    <scope>NUCLEOTIDE SEQUENCE [LARGE SCALE GENOMIC DNA]</scope>
    <source>
        <strain evidence="3 4">DSM 25927</strain>
    </source>
</reference>
<gene>
    <name evidence="3" type="ORF">SAMN04488038_10150</name>
</gene>
<dbReference type="Pfam" id="PF17482">
    <property type="entry name" value="Phage_sheath_1C"/>
    <property type="match status" value="1"/>
</dbReference>
<accession>A0A1H8ZIJ5</accession>
<sequence length="668" mass="73568">MLVSARLPLGAPGIYTLPERSAPRLSAQRMDVCAFVGVAPRGPAYVPLVDQSHADGAAMMREFARPRKRSVAVAVNSFDEYRRLYGTYEGPGFLPHAVASFFEQGGKRAYIVRIVHAQPPATPPLSAPDHLQKLALHRLDGLLAANRSLGFYARNEGSWGDGLQIELRFAARGLACRNEAGGLSLARNTQLCAGSLLRLWYAGADPELRWCRGLSQRRDADGPGSRWLIQFDAPLALTPERVEVIEASLMLRDAAGYRETHSQLGLTPAHPRYLADVLCNESELVWPHYDWAAAELLPASANCEALRGTAVLQTAGVDDYENIVIDDFFDTNWSAAEEQPGEGLCCLAQLSDLTQLLVPDLYLPAQWARQGSTAQADPASAGGVFASCVSVGQTVSTAAAPALLQKLVLDPRNSTELDEIIRRQQQIIDFCEQTHDLIALLDVPPGLSQQQAERWRARFDSAWAAAYHPWLLTPQGGSDTPRRIPPSATAAGLIARKELARGIAHGPANELAAEIVSFAESVPAQRAEVFHPLHLNCYRRECDGIYLIAARTLSQDPQWRQLSVRRLVLMLRRTLLQETQWAVFEPNGPKLWRDLQRAIENLLRQLFRLGAFAGATEAESFFVRLRHDTRNQDRGELIAEIGVAPAEPIEFILLSLRRSGDGTLSLEE</sequence>
<evidence type="ECO:0000256" key="1">
    <source>
        <dbReference type="ARBA" id="ARBA00008005"/>
    </source>
</evidence>
<dbReference type="InterPro" id="IPR052042">
    <property type="entry name" value="Tail_sheath_structural"/>
</dbReference>
<evidence type="ECO:0000313" key="4">
    <source>
        <dbReference type="Proteomes" id="UP000199233"/>
    </source>
</evidence>
<dbReference type="InterPro" id="IPR020287">
    <property type="entry name" value="Tail_sheath_C"/>
</dbReference>
<comment type="similarity">
    <text evidence="1">Belongs to the myoviridae tail sheath protein family.</text>
</comment>
<dbReference type="Proteomes" id="UP000199233">
    <property type="component" value="Unassembled WGS sequence"/>
</dbReference>
<proteinExistence type="inferred from homology"/>
<dbReference type="STRING" id="489703.SAMN04488038_10150"/>
<dbReference type="EMBL" id="FOFS01000001">
    <property type="protein sequence ID" value="SEP64113.1"/>
    <property type="molecule type" value="Genomic_DNA"/>
</dbReference>
<dbReference type="RefSeq" id="WP_177188765.1">
    <property type="nucleotide sequence ID" value="NZ_FOFS01000001.1"/>
</dbReference>